<dbReference type="EMBL" id="BEGY01000187">
    <property type="protein sequence ID" value="GAX85715.1"/>
    <property type="molecule type" value="Genomic_DNA"/>
</dbReference>
<dbReference type="GO" id="GO:0005737">
    <property type="term" value="C:cytoplasm"/>
    <property type="evidence" value="ECO:0007669"/>
    <property type="project" value="InterPro"/>
</dbReference>
<evidence type="ECO:0000256" key="4">
    <source>
        <dbReference type="ARBA" id="ARBA00022801"/>
    </source>
</evidence>
<dbReference type="Proteomes" id="UP000232323">
    <property type="component" value="Unassembled WGS sequence"/>
</dbReference>
<feature type="compositionally biased region" description="Polar residues" evidence="5">
    <location>
        <begin position="451"/>
        <end position="463"/>
    </location>
</feature>
<accession>A0A250XRN1</accession>
<dbReference type="Pfam" id="PF00883">
    <property type="entry name" value="Peptidase_M17"/>
    <property type="match status" value="1"/>
</dbReference>
<dbReference type="OrthoDB" id="412814at2759"/>
<dbReference type="PANTHER" id="PTHR11963:SF20">
    <property type="entry name" value="PEPTIDASE B"/>
    <property type="match status" value="1"/>
</dbReference>
<comment type="caution">
    <text evidence="7">The sequence shown here is derived from an EMBL/GenBank/DDBJ whole genome shotgun (WGS) entry which is preliminary data.</text>
</comment>
<keyword evidence="8" id="KW-1185">Reference proteome</keyword>
<comment type="similarity">
    <text evidence="1">Belongs to the peptidase M17 family.</text>
</comment>
<name>A0A250XRN1_9CHLO</name>
<evidence type="ECO:0000256" key="5">
    <source>
        <dbReference type="SAM" id="MobiDB-lite"/>
    </source>
</evidence>
<evidence type="ECO:0000256" key="1">
    <source>
        <dbReference type="ARBA" id="ARBA00009528"/>
    </source>
</evidence>
<organism evidence="7 8">
    <name type="scientific">Chlamydomonas eustigma</name>
    <dbReference type="NCBI Taxonomy" id="1157962"/>
    <lineage>
        <taxon>Eukaryota</taxon>
        <taxon>Viridiplantae</taxon>
        <taxon>Chlorophyta</taxon>
        <taxon>core chlorophytes</taxon>
        <taxon>Chlorophyceae</taxon>
        <taxon>CS clade</taxon>
        <taxon>Chlamydomonadales</taxon>
        <taxon>Chlamydomonadaceae</taxon>
        <taxon>Chlamydomonas</taxon>
    </lineage>
</organism>
<keyword evidence="2" id="KW-0031">Aminopeptidase</keyword>
<dbReference type="GO" id="GO:0070006">
    <property type="term" value="F:metalloaminopeptidase activity"/>
    <property type="evidence" value="ECO:0007669"/>
    <property type="project" value="InterPro"/>
</dbReference>
<feature type="domain" description="Cytosol aminopeptidase" evidence="6">
    <location>
        <begin position="160"/>
        <end position="453"/>
    </location>
</feature>
<sequence length="777" mass="84911">MVVARTTNVVEYGGERPKAAGGPRGDHLDLVVVEDAVRLREYLRTVPGLRGDDGNRNLAVRLVLPDGKRTVVCWFDASAPARSSCSIGRIASALRKDGERVRLLMSELSSTFRERLVIAVAKQSYGGSMMATHPIECYTMGSEVRGIACCDVIAAWMRRAADLENLPSNVAGPGEIASRVSAWARRVKKRGGLNATVLDVRALERRGFGLVLGVGAGGEKPPCVCVLEEPPRRDDAPTIVLIGKGVTYDSGGLALKPTHAMYGMHGDKTGAVVAAATLMCARDLGVRARLVAVLPCVENLVSERSVRPGDVLTAFDGTTVEVVNPDAEGRLILADALAYASGKYGPDAIFIDFATLTHTGAMVHPDLTAVYWTESDALSRALETASATCGELVWRMPPWTEYGDETNSIVADARNSGWATHADGYMAALFMRRFLKEPTRARWMHLDISKNDASPQGVHQQPGNLFKRTRDETDENKKASSSSADSRFNYTGQPTALFCPGGLVVVTADKAVHDLTANSEVLEVFQERYLRGLLMDTNRGKMWAVDHDWQVAVDHKGKTRLVDSRWSRKVSVGMSMWRSAGQAIPSDGVTLNLQEGIPMGTQWAWCCSMFPLLSDSIPTHLPPGVVAVRVKDLLPVTGTYRDAWVRFGFMNRRLSNTWAWLLPTDANVYAKCGVMRCVGDMKEAQRLAKLYEIHEQGSGDHPDDDVDSNELWDGDAEVKHLVVNVETGTLDPENDPSQGGGHIFRVVKFEDDALRAVVCFPGQQIMLDRNWGFQKSS</sequence>
<dbReference type="InterPro" id="IPR011356">
    <property type="entry name" value="Leucine_aapep/pepB"/>
</dbReference>
<dbReference type="AlphaFoldDB" id="A0A250XRN1"/>
<keyword evidence="3" id="KW-0645">Protease</keyword>
<dbReference type="PANTHER" id="PTHR11963">
    <property type="entry name" value="LEUCINE AMINOPEPTIDASE-RELATED"/>
    <property type="match status" value="1"/>
</dbReference>
<dbReference type="STRING" id="1157962.A0A250XRN1"/>
<evidence type="ECO:0000313" key="8">
    <source>
        <dbReference type="Proteomes" id="UP000232323"/>
    </source>
</evidence>
<dbReference type="SUPFAM" id="SSF53187">
    <property type="entry name" value="Zn-dependent exopeptidases"/>
    <property type="match status" value="1"/>
</dbReference>
<feature type="region of interest" description="Disordered" evidence="5">
    <location>
        <begin position="451"/>
        <end position="487"/>
    </location>
</feature>
<dbReference type="Gene3D" id="3.40.630.10">
    <property type="entry name" value="Zn peptidases"/>
    <property type="match status" value="1"/>
</dbReference>
<proteinExistence type="inferred from homology"/>
<evidence type="ECO:0000256" key="3">
    <source>
        <dbReference type="ARBA" id="ARBA00022670"/>
    </source>
</evidence>
<keyword evidence="4" id="KW-0378">Hydrolase</keyword>
<protein>
    <recommendedName>
        <fullName evidence="6">Cytosol aminopeptidase domain-containing protein</fullName>
    </recommendedName>
</protein>
<evidence type="ECO:0000256" key="2">
    <source>
        <dbReference type="ARBA" id="ARBA00022438"/>
    </source>
</evidence>
<dbReference type="InterPro" id="IPR000819">
    <property type="entry name" value="Peptidase_M17_C"/>
</dbReference>
<dbReference type="GO" id="GO:0006508">
    <property type="term" value="P:proteolysis"/>
    <property type="evidence" value="ECO:0007669"/>
    <property type="project" value="UniProtKB-KW"/>
</dbReference>
<reference evidence="7 8" key="1">
    <citation type="submission" date="2017-08" db="EMBL/GenBank/DDBJ databases">
        <title>Acidophilic green algal genome provides insights into adaptation to an acidic environment.</title>
        <authorList>
            <person name="Hirooka S."/>
            <person name="Hirose Y."/>
            <person name="Kanesaki Y."/>
            <person name="Higuchi S."/>
            <person name="Fujiwara T."/>
            <person name="Onuma R."/>
            <person name="Era A."/>
            <person name="Ohbayashi R."/>
            <person name="Uzuka A."/>
            <person name="Nozaki H."/>
            <person name="Yoshikawa H."/>
            <person name="Miyagishima S.Y."/>
        </authorList>
    </citation>
    <scope>NUCLEOTIDE SEQUENCE [LARGE SCALE GENOMIC DNA]</scope>
    <source>
        <strain evidence="7 8">NIES-2499</strain>
    </source>
</reference>
<dbReference type="PRINTS" id="PR00481">
    <property type="entry name" value="LAMNOPPTDASE"/>
</dbReference>
<evidence type="ECO:0000259" key="6">
    <source>
        <dbReference type="Pfam" id="PF00883"/>
    </source>
</evidence>
<dbReference type="GO" id="GO:0030145">
    <property type="term" value="F:manganese ion binding"/>
    <property type="evidence" value="ECO:0007669"/>
    <property type="project" value="InterPro"/>
</dbReference>
<evidence type="ECO:0000313" key="7">
    <source>
        <dbReference type="EMBL" id="GAX85715.1"/>
    </source>
</evidence>
<gene>
    <name evidence="7" type="ORF">CEUSTIGMA_g13129.t1</name>
</gene>
<feature type="compositionally biased region" description="Basic and acidic residues" evidence="5">
    <location>
        <begin position="468"/>
        <end position="478"/>
    </location>
</feature>